<keyword evidence="2" id="KW-0812">Transmembrane</keyword>
<feature type="transmembrane region" description="Helical" evidence="2">
    <location>
        <begin position="25"/>
        <end position="44"/>
    </location>
</feature>
<evidence type="ECO:0000313" key="4">
    <source>
        <dbReference type="Proteomes" id="UP000603457"/>
    </source>
</evidence>
<feature type="compositionally biased region" description="Low complexity" evidence="1">
    <location>
        <begin position="133"/>
        <end position="153"/>
    </location>
</feature>
<dbReference type="RefSeq" id="WP_190970614.1">
    <property type="nucleotide sequence ID" value="NZ_JACJTB010000056.1"/>
</dbReference>
<feature type="region of interest" description="Disordered" evidence="1">
    <location>
        <begin position="76"/>
        <end position="251"/>
    </location>
</feature>
<feature type="compositionally biased region" description="Low complexity" evidence="1">
    <location>
        <begin position="220"/>
        <end position="249"/>
    </location>
</feature>
<dbReference type="PRINTS" id="PR01217">
    <property type="entry name" value="PRICHEXTENSN"/>
</dbReference>
<feature type="compositionally biased region" description="Low complexity" evidence="1">
    <location>
        <begin position="83"/>
        <end position="93"/>
    </location>
</feature>
<keyword evidence="4" id="KW-1185">Reference proteome</keyword>
<keyword evidence="2" id="KW-1133">Transmembrane helix</keyword>
<evidence type="ECO:0000256" key="2">
    <source>
        <dbReference type="SAM" id="Phobius"/>
    </source>
</evidence>
<dbReference type="EMBL" id="JACJTB010000056">
    <property type="protein sequence ID" value="MBD2598003.1"/>
    <property type="molecule type" value="Genomic_DNA"/>
</dbReference>
<proteinExistence type="predicted"/>
<name>A0ABR8G452_9NOSO</name>
<comment type="caution">
    <text evidence="3">The sequence shown here is derived from an EMBL/GenBank/DDBJ whole genome shotgun (WGS) entry which is preliminary data.</text>
</comment>
<accession>A0ABR8G452</accession>
<gene>
    <name evidence="3" type="ORF">H6G74_27300</name>
</gene>
<feature type="compositionally biased region" description="Polar residues" evidence="1">
    <location>
        <begin position="100"/>
        <end position="115"/>
    </location>
</feature>
<evidence type="ECO:0000313" key="3">
    <source>
        <dbReference type="EMBL" id="MBD2598003.1"/>
    </source>
</evidence>
<sequence>MTTPVADKTPVPPKIWRRHSDPPSLWIFVALGSVSLHLLVFWLMRSSNALGMWFPAPSQAIVPIEVVEISPTAKSTLPKTTVSPKPNNSSPKSVARTETAKTTPRNQDANTSILNQKEPAVSPKNTKPKPSVKKSVSQPKPTQQTTPQPNFTPDLTKSPPQPRPTPTVAVGNLPWNRRQQIVLGKGKPLPSNLPSDQPTSSTTGTKKNSPTPTGNPPPNSTGTTSDTPTPKNPQTSPTPTSTNSQTSPQVGSTIKIVPLTDQEMRQLSQDLPDVLAQYQGSSMKTLAVNSLNGEQGLAPAQLLASLVIDQNGNFQEARVLEIQPAKLQGEKNLYQLAIEELFSNEKFTPAYNQDGSKPELSNLFVRITVQSVNSN</sequence>
<evidence type="ECO:0000256" key="1">
    <source>
        <dbReference type="SAM" id="MobiDB-lite"/>
    </source>
</evidence>
<dbReference type="Proteomes" id="UP000603457">
    <property type="component" value="Unassembled WGS sequence"/>
</dbReference>
<keyword evidence="2" id="KW-0472">Membrane</keyword>
<organism evidence="3 4">
    <name type="scientific">Nostoc spongiaeforme FACHB-130</name>
    <dbReference type="NCBI Taxonomy" id="1357510"/>
    <lineage>
        <taxon>Bacteria</taxon>
        <taxon>Bacillati</taxon>
        <taxon>Cyanobacteriota</taxon>
        <taxon>Cyanophyceae</taxon>
        <taxon>Nostocales</taxon>
        <taxon>Nostocaceae</taxon>
        <taxon>Nostoc</taxon>
    </lineage>
</organism>
<protein>
    <submittedName>
        <fullName evidence="3">Uncharacterized protein</fullName>
    </submittedName>
</protein>
<reference evidence="3 4" key="1">
    <citation type="journal article" date="2020" name="ISME J.">
        <title>Comparative genomics reveals insights into cyanobacterial evolution and habitat adaptation.</title>
        <authorList>
            <person name="Chen M.Y."/>
            <person name="Teng W.K."/>
            <person name="Zhao L."/>
            <person name="Hu C.X."/>
            <person name="Zhou Y.K."/>
            <person name="Han B.P."/>
            <person name="Song L.R."/>
            <person name="Shu W.S."/>
        </authorList>
    </citation>
    <scope>NUCLEOTIDE SEQUENCE [LARGE SCALE GENOMIC DNA]</scope>
    <source>
        <strain evidence="3 4">FACHB-130</strain>
    </source>
</reference>
<feature type="compositionally biased region" description="Polar residues" evidence="1">
    <location>
        <begin position="192"/>
        <end position="204"/>
    </location>
</feature>